<comment type="caution">
    <text evidence="5">The sequence shown here is derived from an EMBL/GenBank/DDBJ whole genome shotgun (WGS) entry which is preliminary data.</text>
</comment>
<dbReference type="Gene3D" id="1.10.10.10">
    <property type="entry name" value="Winged helix-like DNA-binding domain superfamily/Winged helix DNA-binding domain"/>
    <property type="match status" value="1"/>
</dbReference>
<keyword evidence="3" id="KW-0804">Transcription</keyword>
<proteinExistence type="predicted"/>
<dbReference type="InterPro" id="IPR001845">
    <property type="entry name" value="HTH_ArsR_DNA-bd_dom"/>
</dbReference>
<protein>
    <submittedName>
        <fullName evidence="5">Helix-turn-helix protein</fullName>
    </submittedName>
</protein>
<sequence>MLELAFSTRDLAHTRLAYSPLWEVVTSRRLLERGATGALHRRWAEQTRPRLAAAGLGTGLLADLVPAHGYLPDFLNPAPGTLAPSAGASAALEAELAVVARTDAERIRADLERMAGWTPAVEAFHRDPAGVLPGLLDEIRGYWEAAIAPHWSRVRAVLESDVLHQSRRFAAAGSAAVLQGLHPSVEWCTDKLTMPQVLCGESGSLAGRGLLLVPSAFVGPGSTMLLNQPGEVVQLCYPSRGVGVLWEQSSTPVPEAVAAVLGRSRALLLAELAVPASTTELAHRTGLAAGGVSQHLTALRAAGIVASHRSGRSVLYQRTDLADSLLAAAS</sequence>
<dbReference type="SMART" id="SM00418">
    <property type="entry name" value="HTH_ARSR"/>
    <property type="match status" value="1"/>
</dbReference>
<dbReference type="PROSITE" id="PS50987">
    <property type="entry name" value="HTH_ARSR_2"/>
    <property type="match status" value="1"/>
</dbReference>
<feature type="domain" description="HTH arsR-type" evidence="4">
    <location>
        <begin position="245"/>
        <end position="330"/>
    </location>
</feature>
<evidence type="ECO:0000259" key="4">
    <source>
        <dbReference type="PROSITE" id="PS50987"/>
    </source>
</evidence>
<accession>A0A561UDA8</accession>
<name>A0A561UDA8_9ACTN</name>
<keyword evidence="1" id="KW-0805">Transcription regulation</keyword>
<dbReference type="PANTHER" id="PTHR43132:SF6">
    <property type="entry name" value="HTH-TYPE TRANSCRIPTIONAL REPRESSOR CZRA"/>
    <property type="match status" value="1"/>
</dbReference>
<dbReference type="InterPro" id="IPR036390">
    <property type="entry name" value="WH_DNA-bd_sf"/>
</dbReference>
<dbReference type="RefSeq" id="WP_342795283.1">
    <property type="nucleotide sequence ID" value="NZ_BAAAMZ010000008.1"/>
</dbReference>
<evidence type="ECO:0000256" key="1">
    <source>
        <dbReference type="ARBA" id="ARBA00023015"/>
    </source>
</evidence>
<evidence type="ECO:0000256" key="3">
    <source>
        <dbReference type="ARBA" id="ARBA00023163"/>
    </source>
</evidence>
<keyword evidence="2" id="KW-0238">DNA-binding</keyword>
<dbReference type="GO" id="GO:0003700">
    <property type="term" value="F:DNA-binding transcription factor activity"/>
    <property type="evidence" value="ECO:0007669"/>
    <property type="project" value="InterPro"/>
</dbReference>
<dbReference type="InterPro" id="IPR036388">
    <property type="entry name" value="WH-like_DNA-bd_sf"/>
</dbReference>
<gene>
    <name evidence="5" type="ORF">FHX73_111116</name>
</gene>
<evidence type="ECO:0000313" key="5">
    <source>
        <dbReference type="EMBL" id="TWF97336.1"/>
    </source>
</evidence>
<dbReference type="SUPFAM" id="SSF46785">
    <property type="entry name" value="Winged helix' DNA-binding domain"/>
    <property type="match status" value="1"/>
</dbReference>
<dbReference type="EMBL" id="VIWT01000001">
    <property type="protein sequence ID" value="TWF97336.1"/>
    <property type="molecule type" value="Genomic_DNA"/>
</dbReference>
<dbReference type="InterPro" id="IPR051011">
    <property type="entry name" value="Metal_resp_trans_reg"/>
</dbReference>
<organism evidence="5 6">
    <name type="scientific">Kitasatospora viridis</name>
    <dbReference type="NCBI Taxonomy" id="281105"/>
    <lineage>
        <taxon>Bacteria</taxon>
        <taxon>Bacillati</taxon>
        <taxon>Actinomycetota</taxon>
        <taxon>Actinomycetes</taxon>
        <taxon>Kitasatosporales</taxon>
        <taxon>Streptomycetaceae</taxon>
        <taxon>Kitasatospora</taxon>
    </lineage>
</organism>
<dbReference type="PANTHER" id="PTHR43132">
    <property type="entry name" value="ARSENICAL RESISTANCE OPERON REPRESSOR ARSR-RELATED"/>
    <property type="match status" value="1"/>
</dbReference>
<dbReference type="InterPro" id="IPR011991">
    <property type="entry name" value="ArsR-like_HTH"/>
</dbReference>
<evidence type="ECO:0000313" key="6">
    <source>
        <dbReference type="Proteomes" id="UP000317940"/>
    </source>
</evidence>
<keyword evidence="6" id="KW-1185">Reference proteome</keyword>
<dbReference type="Proteomes" id="UP000317940">
    <property type="component" value="Unassembled WGS sequence"/>
</dbReference>
<dbReference type="CDD" id="cd00090">
    <property type="entry name" value="HTH_ARSR"/>
    <property type="match status" value="1"/>
</dbReference>
<reference evidence="5 6" key="1">
    <citation type="submission" date="2019-06" db="EMBL/GenBank/DDBJ databases">
        <title>Sequencing the genomes of 1000 actinobacteria strains.</title>
        <authorList>
            <person name="Klenk H.-P."/>
        </authorList>
    </citation>
    <scope>NUCLEOTIDE SEQUENCE [LARGE SCALE GENOMIC DNA]</scope>
    <source>
        <strain evidence="5 6">DSM 44826</strain>
    </source>
</reference>
<evidence type="ECO:0000256" key="2">
    <source>
        <dbReference type="ARBA" id="ARBA00023125"/>
    </source>
</evidence>
<dbReference type="Pfam" id="PF01022">
    <property type="entry name" value="HTH_5"/>
    <property type="match status" value="1"/>
</dbReference>
<dbReference type="GO" id="GO:0003677">
    <property type="term" value="F:DNA binding"/>
    <property type="evidence" value="ECO:0007669"/>
    <property type="project" value="UniProtKB-KW"/>
</dbReference>
<dbReference type="AlphaFoldDB" id="A0A561UDA8"/>